<dbReference type="PANTHER" id="PTHR20919">
    <property type="entry name" value="HOMOSERINE O-SUCCINYLTRANSFERASE"/>
    <property type="match status" value="1"/>
</dbReference>
<proteinExistence type="inferred from homology"/>
<dbReference type="SUPFAM" id="SSF52317">
    <property type="entry name" value="Class I glutamine amidotransferase-like"/>
    <property type="match status" value="1"/>
</dbReference>
<dbReference type="PIRSF" id="PIRSF000450">
    <property type="entry name" value="H_ser_succinyltr"/>
    <property type="match status" value="1"/>
</dbReference>
<comment type="subcellular location">
    <subcellularLocation>
        <location evidence="4">Cytoplasm</location>
    </subcellularLocation>
</comment>
<comment type="catalytic activity">
    <reaction evidence="4">
        <text>L-homoserine + succinyl-CoA = O-succinyl-L-homoserine + CoA</text>
        <dbReference type="Rhea" id="RHEA:22008"/>
        <dbReference type="ChEBI" id="CHEBI:57287"/>
        <dbReference type="ChEBI" id="CHEBI:57292"/>
        <dbReference type="ChEBI" id="CHEBI:57476"/>
        <dbReference type="ChEBI" id="CHEBI:57661"/>
        <dbReference type="EC" id="2.3.1.46"/>
    </reaction>
</comment>
<feature type="binding site" evidence="4">
    <location>
        <position position="253"/>
    </location>
    <ligand>
        <name>substrate</name>
    </ligand>
</feature>
<comment type="caution">
    <text evidence="4">Lacks conserved residue(s) required for the propagation of feature annotation.</text>
</comment>
<gene>
    <name evidence="4" type="primary">metAS</name>
    <name evidence="6" type="ORF">DIZ80_13360</name>
</gene>
<protein>
    <recommendedName>
        <fullName evidence="4">Homoserine O-succinyltransferase</fullName>
        <shortName evidence="4">HST</shortName>
        <ecNumber evidence="4">2.3.1.46</ecNumber>
    </recommendedName>
    <alternativeName>
        <fullName evidence="4">Homoserine transsuccinylase</fullName>
        <shortName evidence="4">HTS</shortName>
    </alternativeName>
</protein>
<dbReference type="EMBL" id="QFXC01000013">
    <property type="protein sequence ID" value="RDH81101.1"/>
    <property type="molecule type" value="Genomic_DNA"/>
</dbReference>
<dbReference type="InterPro" id="IPR029062">
    <property type="entry name" value="Class_I_gatase-like"/>
</dbReference>
<feature type="site" description="Important for acyl-CoA specificity" evidence="4">
    <location>
        <position position="113"/>
    </location>
</feature>
<dbReference type="GO" id="GO:0005737">
    <property type="term" value="C:cytoplasm"/>
    <property type="evidence" value="ECO:0007669"/>
    <property type="project" value="UniProtKB-SubCell"/>
</dbReference>
<comment type="pathway">
    <text evidence="4">Amino-acid biosynthesis; L-methionine biosynthesis via de novo pathway; O-succinyl-L-homoserine from L-homoserine: step 1/1.</text>
</comment>
<keyword evidence="1 4" id="KW-0028">Amino-acid biosynthesis</keyword>
<keyword evidence="7" id="KW-1185">Reference proteome</keyword>
<feature type="active site" evidence="4">
    <location>
        <position position="241"/>
    </location>
</feature>
<evidence type="ECO:0000256" key="2">
    <source>
        <dbReference type="ARBA" id="ARBA00022679"/>
    </source>
</evidence>
<comment type="caution">
    <text evidence="6">The sequence shown here is derived from an EMBL/GenBank/DDBJ whole genome shotgun (WGS) entry which is preliminary data.</text>
</comment>
<feature type="binding site" evidence="4">
    <location>
        <position position="196"/>
    </location>
    <ligand>
        <name>substrate</name>
    </ligand>
</feature>
<dbReference type="NCBIfam" id="NF003776">
    <property type="entry name" value="PRK05368.1-3"/>
    <property type="match status" value="1"/>
</dbReference>
<name>A0A370D860_9GAMM</name>
<feature type="active site" description="Proton acceptor" evidence="4">
    <location>
        <position position="239"/>
    </location>
</feature>
<keyword evidence="4" id="KW-0963">Cytoplasm</keyword>
<dbReference type="GO" id="GO:0008899">
    <property type="term" value="F:homoserine O-succinyltransferase activity"/>
    <property type="evidence" value="ECO:0007669"/>
    <property type="project" value="UniProtKB-EC"/>
</dbReference>
<feature type="active site" description="Acyl-thioester intermediate" evidence="4 5">
    <location>
        <position position="146"/>
    </location>
</feature>
<sequence length="354" mass="40602">MPLVAHNQLPSFNRLRGEGIKVLAPDAAQHQDIRELHIGLLNMMPDAALAATERQFFRLIGESNPIAQFYVHPFTLSELPRSEKTQLHIDQYYETFEQIKEQGLDALIITGANVIGSELSNQEFWKPLIEVADWAHENVTSTLCSCLATHAVLEFRYNQKRVPQGGKKWGVFPHRVTDQSHPLVTDINTRFDVPHSRWNDVSRQQFEQANLKVLAVGDNECVHLAASEDGFRTIFFQGHPEYDTISLLKEYKREVLLFIEGLRSDYPPFPEHYFNLKSSAILREYKSQVVNALKNNLDVAEFPESLVVHYLDNTWHDTAGEVVGNWVGLVYQLTHSDRKKPFMDEIDIKNPLNL</sequence>
<dbReference type="EC" id="2.3.1.46" evidence="4"/>
<feature type="site" description="Important for acyl-CoA specificity" evidence="4">
    <location>
        <position position="147"/>
    </location>
</feature>
<dbReference type="PANTHER" id="PTHR20919:SF0">
    <property type="entry name" value="HOMOSERINE O-SUCCINYLTRANSFERASE"/>
    <property type="match status" value="1"/>
</dbReference>
<evidence type="ECO:0000256" key="4">
    <source>
        <dbReference type="HAMAP-Rule" id="MF_00295"/>
    </source>
</evidence>
<dbReference type="GO" id="GO:0004414">
    <property type="term" value="F:homoserine O-acetyltransferase activity"/>
    <property type="evidence" value="ECO:0007669"/>
    <property type="project" value="UniProtKB-UniRule"/>
</dbReference>
<feature type="binding site" evidence="4">
    <location>
        <position position="167"/>
    </location>
    <ligand>
        <name>substrate</name>
    </ligand>
</feature>
<feature type="site" description="Important for substrate specificity" evidence="4">
    <location>
        <position position="196"/>
    </location>
</feature>
<comment type="function">
    <text evidence="4">Transfers a succinyl group from succinyl-CoA to L-homoserine, forming succinyl-L-homoserine.</text>
</comment>
<dbReference type="UniPathway" id="UPA00051">
    <property type="reaction ID" value="UER00075"/>
</dbReference>
<evidence type="ECO:0000313" key="6">
    <source>
        <dbReference type="EMBL" id="RDH81101.1"/>
    </source>
</evidence>
<dbReference type="Pfam" id="PF04204">
    <property type="entry name" value="HTS"/>
    <property type="match status" value="1"/>
</dbReference>
<evidence type="ECO:0000313" key="7">
    <source>
        <dbReference type="Proteomes" id="UP000254266"/>
    </source>
</evidence>
<evidence type="ECO:0000256" key="5">
    <source>
        <dbReference type="PIRSR" id="PIRSR000450-1"/>
    </source>
</evidence>
<evidence type="ECO:0000256" key="1">
    <source>
        <dbReference type="ARBA" id="ARBA00022605"/>
    </source>
</evidence>
<dbReference type="HAMAP" id="MF_00295">
    <property type="entry name" value="MetA_acyltransf"/>
    <property type="match status" value="1"/>
</dbReference>
<keyword evidence="4" id="KW-0486">Methionine biosynthesis</keyword>
<keyword evidence="3 4" id="KW-0012">Acyltransferase</keyword>
<organism evidence="6 7">
    <name type="scientific">endosymbiont of Galathealinum brachiosum</name>
    <dbReference type="NCBI Taxonomy" id="2200906"/>
    <lineage>
        <taxon>Bacteria</taxon>
        <taxon>Pseudomonadati</taxon>
        <taxon>Pseudomonadota</taxon>
        <taxon>Gammaproteobacteria</taxon>
        <taxon>sulfur-oxidizing symbionts</taxon>
    </lineage>
</organism>
<dbReference type="Gene3D" id="3.40.50.880">
    <property type="match status" value="1"/>
</dbReference>
<reference evidence="6 7" key="1">
    <citation type="journal article" date="2018" name="ISME J.">
        <title>Endosymbiont genomes yield clues of tubeworm success.</title>
        <authorList>
            <person name="Li Y."/>
            <person name="Liles M.R."/>
            <person name="Halanych K.M."/>
        </authorList>
    </citation>
    <scope>NUCLEOTIDE SEQUENCE [LARGE SCALE GENOMIC DNA]</scope>
    <source>
        <strain evidence="6">A1464</strain>
    </source>
</reference>
<dbReference type="AlphaFoldDB" id="A0A370D860"/>
<dbReference type="InterPro" id="IPR033752">
    <property type="entry name" value="MetA_family"/>
</dbReference>
<dbReference type="GO" id="GO:0009086">
    <property type="term" value="P:methionine biosynthetic process"/>
    <property type="evidence" value="ECO:0007669"/>
    <property type="project" value="UniProtKB-UniRule"/>
</dbReference>
<accession>A0A370D860</accession>
<keyword evidence="2 4" id="KW-0808">Transferase</keyword>
<dbReference type="Proteomes" id="UP000254266">
    <property type="component" value="Unassembled WGS sequence"/>
</dbReference>
<comment type="similarity">
    <text evidence="4">Belongs to the MetA family.</text>
</comment>
<evidence type="ECO:0000256" key="3">
    <source>
        <dbReference type="ARBA" id="ARBA00023315"/>
    </source>
</evidence>